<accession>A0A174T2L6</accession>
<protein>
    <submittedName>
        <fullName evidence="1">Uncharacterized protein</fullName>
    </submittedName>
</protein>
<dbReference type="Proteomes" id="UP000095788">
    <property type="component" value="Unassembled WGS sequence"/>
</dbReference>
<dbReference type="AlphaFoldDB" id="A0A174T2L6"/>
<gene>
    <name evidence="1" type="ORF">ERS852554_02685</name>
</gene>
<dbReference type="EMBL" id="CZBF01000004">
    <property type="protein sequence ID" value="CUQ03296.1"/>
    <property type="molecule type" value="Genomic_DNA"/>
</dbReference>
<name>A0A174T2L6_BACUN</name>
<reference evidence="1 2" key="1">
    <citation type="submission" date="2015-09" db="EMBL/GenBank/DDBJ databases">
        <authorList>
            <consortium name="Pathogen Informatics"/>
        </authorList>
    </citation>
    <scope>NUCLEOTIDE SEQUENCE [LARGE SCALE GENOMIC DNA]</scope>
    <source>
        <strain evidence="1 2">2789STDY5834942</strain>
    </source>
</reference>
<sequence length="42" mass="5011">MLKRFLSGFKPNRKISDKFVKELIEIATSIGQHEYLKRYVIL</sequence>
<proteinExistence type="predicted"/>
<evidence type="ECO:0000313" key="2">
    <source>
        <dbReference type="Proteomes" id="UP000095788"/>
    </source>
</evidence>
<evidence type="ECO:0000313" key="1">
    <source>
        <dbReference type="EMBL" id="CUQ03296.1"/>
    </source>
</evidence>
<organism evidence="1 2">
    <name type="scientific">Bacteroides uniformis</name>
    <dbReference type="NCBI Taxonomy" id="820"/>
    <lineage>
        <taxon>Bacteria</taxon>
        <taxon>Pseudomonadati</taxon>
        <taxon>Bacteroidota</taxon>
        <taxon>Bacteroidia</taxon>
        <taxon>Bacteroidales</taxon>
        <taxon>Bacteroidaceae</taxon>
        <taxon>Bacteroides</taxon>
    </lineage>
</organism>